<accession>A0ABV9DMY5</accession>
<dbReference type="InterPro" id="IPR011009">
    <property type="entry name" value="Kinase-like_dom_sf"/>
</dbReference>
<evidence type="ECO:0000313" key="2">
    <source>
        <dbReference type="EMBL" id="MFC4559536.1"/>
    </source>
</evidence>
<dbReference type="PANTHER" id="PTHR21310:SF15">
    <property type="entry name" value="AMINOGLYCOSIDE PHOSPHOTRANSFERASE DOMAIN-CONTAINING PROTEIN"/>
    <property type="match status" value="1"/>
</dbReference>
<organism evidence="2 3">
    <name type="scientific">Virgibacillus kekensis</name>
    <dbReference type="NCBI Taxonomy" id="202261"/>
    <lineage>
        <taxon>Bacteria</taxon>
        <taxon>Bacillati</taxon>
        <taxon>Bacillota</taxon>
        <taxon>Bacilli</taxon>
        <taxon>Bacillales</taxon>
        <taxon>Bacillaceae</taxon>
        <taxon>Virgibacillus</taxon>
    </lineage>
</organism>
<dbReference type="EMBL" id="JBHSFU010000009">
    <property type="protein sequence ID" value="MFC4559536.1"/>
    <property type="molecule type" value="Genomic_DNA"/>
</dbReference>
<dbReference type="PANTHER" id="PTHR21310">
    <property type="entry name" value="AMINOGLYCOSIDE PHOSPHOTRANSFERASE-RELATED-RELATED"/>
    <property type="match status" value="1"/>
</dbReference>
<name>A0ABV9DMY5_9BACI</name>
<evidence type="ECO:0000313" key="3">
    <source>
        <dbReference type="Proteomes" id="UP001595989"/>
    </source>
</evidence>
<dbReference type="Pfam" id="PF01636">
    <property type="entry name" value="APH"/>
    <property type="match status" value="1"/>
</dbReference>
<reference evidence="3" key="1">
    <citation type="journal article" date="2019" name="Int. J. Syst. Evol. Microbiol.">
        <title>The Global Catalogue of Microorganisms (GCM) 10K type strain sequencing project: providing services to taxonomists for standard genome sequencing and annotation.</title>
        <authorList>
            <consortium name="The Broad Institute Genomics Platform"/>
            <consortium name="The Broad Institute Genome Sequencing Center for Infectious Disease"/>
            <person name="Wu L."/>
            <person name="Ma J."/>
        </authorList>
    </citation>
    <scope>NUCLEOTIDE SEQUENCE [LARGE SCALE GENOMIC DNA]</scope>
    <source>
        <strain evidence="3">CGMCC 4.7426</strain>
    </source>
</reference>
<gene>
    <name evidence="2" type="ORF">ACFO3D_15155</name>
</gene>
<proteinExistence type="predicted"/>
<comment type="caution">
    <text evidence="2">The sequence shown here is derived from an EMBL/GenBank/DDBJ whole genome shotgun (WGS) entry which is preliminary data.</text>
</comment>
<sequence length="304" mass="34179">MEKNTGGLPEKVLDWVLRQFSPTAAFDSAAQLKGSTSSTLFRISLWVENSTENYVIRLLDNQEWLEEEPDLAIHEAASLQVAEDAPVPTPEVIAIDETGIECGIPAVLMTMQDGAVDLKPSDMESWLNQLAESLVKIHQEAGDNMPYDYFPYNDPNTIEFPSWSRVPEYWKRAIKIVAGSRPPVKECFIHRDYHPANVLWKNGRVSGIVDWVNACKGPAGVDVAHCRWNLAILYGVDAANGFLQAYQRYASDFLYDPYWDLRTLIDILGGPPEVYAGWADFGVTGLTDDMMEERLDKYVVSLLE</sequence>
<dbReference type="InterPro" id="IPR051678">
    <property type="entry name" value="AGP_Transferase"/>
</dbReference>
<evidence type="ECO:0000259" key="1">
    <source>
        <dbReference type="Pfam" id="PF01636"/>
    </source>
</evidence>
<protein>
    <submittedName>
        <fullName evidence="2">Phosphotransferase family protein</fullName>
    </submittedName>
</protein>
<dbReference type="Proteomes" id="UP001595989">
    <property type="component" value="Unassembled WGS sequence"/>
</dbReference>
<dbReference type="InterPro" id="IPR002575">
    <property type="entry name" value="Aminoglycoside_PTrfase"/>
</dbReference>
<keyword evidence="3" id="KW-1185">Reference proteome</keyword>
<feature type="domain" description="Aminoglycoside phosphotransferase" evidence="1">
    <location>
        <begin position="47"/>
        <end position="249"/>
    </location>
</feature>
<dbReference type="RefSeq" id="WP_390297888.1">
    <property type="nucleotide sequence ID" value="NZ_JBHSFU010000009.1"/>
</dbReference>
<dbReference type="SUPFAM" id="SSF56112">
    <property type="entry name" value="Protein kinase-like (PK-like)"/>
    <property type="match status" value="1"/>
</dbReference>
<dbReference type="Gene3D" id="3.90.1200.10">
    <property type="match status" value="1"/>
</dbReference>